<accession>F0WML7</accession>
<feature type="chain" id="PRO_5003259532" evidence="1">
    <location>
        <begin position="22"/>
        <end position="137"/>
    </location>
</feature>
<evidence type="ECO:0000313" key="2">
    <source>
        <dbReference type="EMBL" id="CCA22549.1"/>
    </source>
</evidence>
<feature type="signal peptide" evidence="1">
    <location>
        <begin position="1"/>
        <end position="21"/>
    </location>
</feature>
<dbReference type="AlphaFoldDB" id="F0WML7"/>
<name>F0WML7_9STRA</name>
<gene>
    <name evidence="2" type="primary">AlNc14C158G13409</name>
    <name evidence="2" type="ORF">ALNC14_086920</name>
</gene>
<dbReference type="HOGENOM" id="CLU_1868937_0_0_1"/>
<sequence length="137" mass="15690">MFKSKYIALFLQALIPSNTTADKDDAFTTTEILSLLSHTRNDFRFCHACLVRSVGITQLRLLEANDDYKHYWVEGHSNILEAFMFHCNTAKLCRRSKQSPQTFRHADLKAGGGHHITHVIDPTHNNRVEKSLHVSQI</sequence>
<protein>
    <submittedName>
        <fullName evidence="2">CHXC25</fullName>
    </submittedName>
</protein>
<reference evidence="2" key="2">
    <citation type="submission" date="2011-02" db="EMBL/GenBank/DDBJ databases">
        <authorList>
            <person name="MacLean D."/>
        </authorList>
    </citation>
    <scope>NUCLEOTIDE SEQUENCE</scope>
</reference>
<evidence type="ECO:0000256" key="1">
    <source>
        <dbReference type="SAM" id="SignalP"/>
    </source>
</evidence>
<reference evidence="2" key="1">
    <citation type="journal article" date="2011" name="PLoS Biol.">
        <title>Gene gain and loss during evolution of obligate parasitism in the white rust pathogen of Arabidopsis thaliana.</title>
        <authorList>
            <person name="Kemen E."/>
            <person name="Gardiner A."/>
            <person name="Schultz-Larsen T."/>
            <person name="Kemen A.C."/>
            <person name="Balmuth A.L."/>
            <person name="Robert-Seilaniantz A."/>
            <person name="Bailey K."/>
            <person name="Holub E."/>
            <person name="Studholme D.J."/>
            <person name="Maclean D."/>
            <person name="Jones J.D."/>
        </authorList>
    </citation>
    <scope>NUCLEOTIDE SEQUENCE</scope>
</reference>
<dbReference type="EMBL" id="FR824203">
    <property type="protein sequence ID" value="CCA22549.1"/>
    <property type="molecule type" value="Genomic_DNA"/>
</dbReference>
<organism evidence="2">
    <name type="scientific">Albugo laibachii Nc14</name>
    <dbReference type="NCBI Taxonomy" id="890382"/>
    <lineage>
        <taxon>Eukaryota</taxon>
        <taxon>Sar</taxon>
        <taxon>Stramenopiles</taxon>
        <taxon>Oomycota</taxon>
        <taxon>Peronosporomycetes</taxon>
        <taxon>Albuginales</taxon>
        <taxon>Albuginaceae</taxon>
        <taxon>Albugo</taxon>
    </lineage>
</organism>
<keyword evidence="1" id="KW-0732">Signal</keyword>
<proteinExistence type="predicted"/>